<feature type="compositionally biased region" description="Basic and acidic residues" evidence="2">
    <location>
        <begin position="375"/>
        <end position="386"/>
    </location>
</feature>
<dbReference type="Pfam" id="PF07794">
    <property type="entry name" value="DUF1633"/>
    <property type="match status" value="1"/>
</dbReference>
<evidence type="ECO:0000256" key="2">
    <source>
        <dbReference type="SAM" id="MobiDB-lite"/>
    </source>
</evidence>
<feature type="compositionally biased region" description="Low complexity" evidence="2">
    <location>
        <begin position="314"/>
        <end position="325"/>
    </location>
</feature>
<dbReference type="Proteomes" id="UP000467841">
    <property type="component" value="Unassembled WGS sequence"/>
</dbReference>
<dbReference type="InterPro" id="IPR012436">
    <property type="entry name" value="DUF1633"/>
</dbReference>
<proteinExistence type="predicted"/>
<feature type="region of interest" description="Disordered" evidence="2">
    <location>
        <begin position="60"/>
        <end position="92"/>
    </location>
</feature>
<gene>
    <name evidence="3" type="ORF">MERR_LOCUS20541</name>
</gene>
<keyword evidence="4" id="KW-1185">Reference proteome</keyword>
<feature type="compositionally biased region" description="Acidic residues" evidence="2">
    <location>
        <begin position="704"/>
        <end position="717"/>
    </location>
</feature>
<protein>
    <submittedName>
        <fullName evidence="3">Uncharacterized protein</fullName>
    </submittedName>
</protein>
<dbReference type="OrthoDB" id="1102599at2759"/>
<organism evidence="3 4">
    <name type="scientific">Microthlaspi erraticum</name>
    <dbReference type="NCBI Taxonomy" id="1685480"/>
    <lineage>
        <taxon>Eukaryota</taxon>
        <taxon>Viridiplantae</taxon>
        <taxon>Streptophyta</taxon>
        <taxon>Embryophyta</taxon>
        <taxon>Tracheophyta</taxon>
        <taxon>Spermatophyta</taxon>
        <taxon>Magnoliopsida</taxon>
        <taxon>eudicotyledons</taxon>
        <taxon>Gunneridae</taxon>
        <taxon>Pentapetalae</taxon>
        <taxon>rosids</taxon>
        <taxon>malvids</taxon>
        <taxon>Brassicales</taxon>
        <taxon>Brassicaceae</taxon>
        <taxon>Coluteocarpeae</taxon>
        <taxon>Microthlaspi</taxon>
    </lineage>
</organism>
<name>A0A6D2J7P8_9BRAS</name>
<dbReference type="AlphaFoldDB" id="A0A6D2J7P8"/>
<feature type="region of interest" description="Disordered" evidence="2">
    <location>
        <begin position="682"/>
        <end position="717"/>
    </location>
</feature>
<evidence type="ECO:0000256" key="1">
    <source>
        <dbReference type="SAM" id="Coils"/>
    </source>
</evidence>
<reference evidence="3" key="1">
    <citation type="submission" date="2020-01" db="EMBL/GenBank/DDBJ databases">
        <authorList>
            <person name="Mishra B."/>
        </authorList>
    </citation>
    <scope>NUCLEOTIDE SEQUENCE [LARGE SCALE GENOMIC DNA]</scope>
</reference>
<evidence type="ECO:0000313" key="3">
    <source>
        <dbReference type="EMBL" id="CAA7033306.1"/>
    </source>
</evidence>
<sequence length="717" mass="79668">MKNQFLMATSLVVSISNFSKTSFNLFFLRLLLRLSCLRRIVKQEKGKAVDLGGDGKFHAARRDDARRRKPRHLPAGFRDPGRDRARLPAEGEDPEHVRPGFCCAYTSYWRSAGMIFPVPRFLMEALAHYKMAFPQMHPSFVRHVIGCAVRAREEGVSFGVRDLRKLFSVKNNTRLPGSFYSSPRPNRRIFTNTPQRDSGWSDEMFFFRVSEATMGDFDFGRIRTEWATSVVVDPVPNNPGIDYLVERLGREKVNWSTFTPERIRRVLSSPPAPPPADLPVRSAQDSSSASSVPPLSRRSKMPRRQPLRSRTAKGAKGASSGGSRVRAGEFVTAVEEAMASKPTAGSSALADQVVDQVDATAEGEIVPLPSTVHVSSDRTRSSDQGHSRQAPKRARSDDGETRSREGGPTASNGSGGKPPFYWQYENFQRLPRSGRRGGNSSHSAPLQARRMPAPVPEPDAVAARNMLVSRLESRIRDAPQQKELDQVKELVAKLTSDLSAANERVARQGELLKKHTSQEGRVKELETREADLLRQLSQNQEQMAALQKESSSALTQSLRLSRENQVLVAEKDNVARRANRAGRREMVAKHREVLESAKAKFEEKRVEGEKEGDQIELQSNIDLLTSLISGAINQEEELARLKGLEDEVAEAAKAAQVSDFSIGKFNLPVVSEDSVARMEIDPSTSIPVGLNPFGTNAEEKGSNEEEEKEDEEMTVED</sequence>
<feature type="region of interest" description="Disordered" evidence="2">
    <location>
        <begin position="265"/>
        <end position="326"/>
    </location>
</feature>
<comment type="caution">
    <text evidence="3">The sequence shown here is derived from an EMBL/GenBank/DDBJ whole genome shotgun (WGS) entry which is preliminary data.</text>
</comment>
<feature type="region of interest" description="Disordered" evidence="2">
    <location>
        <begin position="361"/>
        <end position="456"/>
    </location>
</feature>
<feature type="coiled-coil region" evidence="1">
    <location>
        <begin position="587"/>
        <end position="654"/>
    </location>
</feature>
<feature type="compositionally biased region" description="Basic and acidic residues" evidence="2">
    <location>
        <begin position="79"/>
        <end position="92"/>
    </location>
</feature>
<feature type="compositionally biased region" description="Basic residues" evidence="2">
    <location>
        <begin position="297"/>
        <end position="313"/>
    </location>
</feature>
<keyword evidence="1" id="KW-0175">Coiled coil</keyword>
<feature type="compositionally biased region" description="Basic and acidic residues" evidence="2">
    <location>
        <begin position="394"/>
        <end position="405"/>
    </location>
</feature>
<feature type="coiled-coil region" evidence="1">
    <location>
        <begin position="484"/>
        <end position="549"/>
    </location>
</feature>
<dbReference type="EMBL" id="CACVBM020001129">
    <property type="protein sequence ID" value="CAA7033306.1"/>
    <property type="molecule type" value="Genomic_DNA"/>
</dbReference>
<evidence type="ECO:0000313" key="4">
    <source>
        <dbReference type="Proteomes" id="UP000467841"/>
    </source>
</evidence>
<accession>A0A6D2J7P8</accession>
<feature type="compositionally biased region" description="Low complexity" evidence="2">
    <location>
        <begin position="278"/>
        <end position="296"/>
    </location>
</feature>